<reference evidence="1 2" key="1">
    <citation type="submission" date="2023-05" db="EMBL/GenBank/DDBJ databases">
        <title>Draft genome of Paenibacillus sp. CCS26.</title>
        <authorList>
            <person name="Akita H."/>
            <person name="Shinto Y."/>
            <person name="Kimura Z."/>
        </authorList>
    </citation>
    <scope>NUCLEOTIDE SEQUENCE [LARGE SCALE GENOMIC DNA]</scope>
    <source>
        <strain evidence="1 2">CCS26</strain>
    </source>
</reference>
<keyword evidence="2" id="KW-1185">Reference proteome</keyword>
<protein>
    <submittedName>
        <fullName evidence="1">Uncharacterized protein</fullName>
    </submittedName>
</protein>
<evidence type="ECO:0000313" key="2">
    <source>
        <dbReference type="Proteomes" id="UP001285921"/>
    </source>
</evidence>
<evidence type="ECO:0000313" key="1">
    <source>
        <dbReference type="EMBL" id="GMK48660.1"/>
    </source>
</evidence>
<sequence length="49" mass="5695">MTRKLNVIYYKLYFKIRHGILFLVASEDTTSIAKHIEVNKNVKQAVDKG</sequence>
<proteinExistence type="predicted"/>
<dbReference type="Proteomes" id="UP001285921">
    <property type="component" value="Unassembled WGS sequence"/>
</dbReference>
<accession>A0ABQ6NX47</accession>
<dbReference type="EMBL" id="BTCL01000033">
    <property type="protein sequence ID" value="GMK48660.1"/>
    <property type="molecule type" value="Genomic_DNA"/>
</dbReference>
<gene>
    <name evidence="1" type="ORF">PghCCS26_57900</name>
</gene>
<comment type="caution">
    <text evidence="1">The sequence shown here is derived from an EMBL/GenBank/DDBJ whole genome shotgun (WGS) entry which is preliminary data.</text>
</comment>
<name>A0ABQ6NX47_9BACL</name>
<organism evidence="1 2">
    <name type="scientific">Paenibacillus glycanilyticus</name>
    <dbReference type="NCBI Taxonomy" id="126569"/>
    <lineage>
        <taxon>Bacteria</taxon>
        <taxon>Bacillati</taxon>
        <taxon>Bacillota</taxon>
        <taxon>Bacilli</taxon>
        <taxon>Bacillales</taxon>
        <taxon>Paenibacillaceae</taxon>
        <taxon>Paenibacillus</taxon>
    </lineage>
</organism>